<name>A0ACC2JUD3_9PEZI</name>
<protein>
    <submittedName>
        <fullName evidence="1">Uncharacterized protein</fullName>
    </submittedName>
</protein>
<dbReference type="Proteomes" id="UP001153332">
    <property type="component" value="Unassembled WGS sequence"/>
</dbReference>
<reference evidence="1" key="1">
    <citation type="submission" date="2022-12" db="EMBL/GenBank/DDBJ databases">
        <title>Genome Sequence of Lasiodiplodia mahajangana.</title>
        <authorList>
            <person name="Buettner E."/>
        </authorList>
    </citation>
    <scope>NUCLEOTIDE SEQUENCE</scope>
    <source>
        <strain evidence="1">VT137</strain>
    </source>
</reference>
<proteinExistence type="predicted"/>
<keyword evidence="2" id="KW-1185">Reference proteome</keyword>
<organism evidence="1 2">
    <name type="scientific">Lasiodiplodia mahajangana</name>
    <dbReference type="NCBI Taxonomy" id="1108764"/>
    <lineage>
        <taxon>Eukaryota</taxon>
        <taxon>Fungi</taxon>
        <taxon>Dikarya</taxon>
        <taxon>Ascomycota</taxon>
        <taxon>Pezizomycotina</taxon>
        <taxon>Dothideomycetes</taxon>
        <taxon>Dothideomycetes incertae sedis</taxon>
        <taxon>Botryosphaeriales</taxon>
        <taxon>Botryosphaeriaceae</taxon>
        <taxon>Lasiodiplodia</taxon>
    </lineage>
</organism>
<evidence type="ECO:0000313" key="2">
    <source>
        <dbReference type="Proteomes" id="UP001153332"/>
    </source>
</evidence>
<sequence length="412" mass="46686">MRCQRAGNPFKAQYDIGFDAPGPLVTKKPVHETIIIAAFILSKSPLPTSTTYDNLNNDQWEYFRGAVWNDDPSCYLFDDDVDDNHNFSTGAKWFKDFTIGDPSCMIQRSHFHDLQFLHSMGAEFGELPADTQGKILRWFEIMYKLACGNQGVSETDKLKQRLGEWFHPDSDPTDEESLRHLILSNTSNYAHSNIQRRALGICLHIITDSYAVGHTQRRLKNPGSYDGRDEDGFMRFKDNMWGDWGAIINFHCYLGQDSDLHSHYDGLEDAPLPSPTNLDSFNSIIGARNAIAASKKLIDFWADGTRWEDGVETFLRTEVFAIDPDATPSNSQVDQSGPISFQHRYLSSGDVDIEYQAGLHSKLTGLDARVLAIDNATPKLWRCFIWKVVLVVAILLFGTIVTLQSLRVYRFL</sequence>
<dbReference type="EMBL" id="JAPUUL010000375">
    <property type="protein sequence ID" value="KAJ8131011.1"/>
    <property type="molecule type" value="Genomic_DNA"/>
</dbReference>
<gene>
    <name evidence="1" type="ORF">O1611_g2614</name>
</gene>
<evidence type="ECO:0000313" key="1">
    <source>
        <dbReference type="EMBL" id="KAJ8131011.1"/>
    </source>
</evidence>
<comment type="caution">
    <text evidence="1">The sequence shown here is derived from an EMBL/GenBank/DDBJ whole genome shotgun (WGS) entry which is preliminary data.</text>
</comment>
<accession>A0ACC2JUD3</accession>